<dbReference type="GO" id="GO:0000922">
    <property type="term" value="C:spindle pole"/>
    <property type="evidence" value="ECO:0007669"/>
    <property type="project" value="InterPro"/>
</dbReference>
<dbReference type="eggNOG" id="KOG2001">
    <property type="taxonomic scope" value="Eukaryota"/>
</dbReference>
<evidence type="ECO:0000256" key="3">
    <source>
        <dbReference type="ARBA" id="ARBA00022701"/>
    </source>
</evidence>
<dbReference type="GeneID" id="17357292"/>
<keyword evidence="4 5" id="KW-0206">Cytoskeleton</keyword>
<dbReference type="GO" id="GO:0051011">
    <property type="term" value="F:microtubule minus-end binding"/>
    <property type="evidence" value="ECO:0007669"/>
    <property type="project" value="TreeGrafter"/>
</dbReference>
<evidence type="ECO:0000256" key="2">
    <source>
        <dbReference type="ARBA" id="ARBA00022490"/>
    </source>
</evidence>
<evidence type="ECO:0000313" key="8">
    <source>
        <dbReference type="EMBL" id="EFN57809.1"/>
    </source>
</evidence>
<dbReference type="InterPro" id="IPR040457">
    <property type="entry name" value="GCP_C"/>
</dbReference>
<dbReference type="Pfam" id="PF17681">
    <property type="entry name" value="GCP_N_terminal"/>
    <property type="match status" value="1"/>
</dbReference>
<dbReference type="KEGG" id="cvr:CHLNCDRAFT_21002"/>
<dbReference type="Gene3D" id="1.20.120.1900">
    <property type="entry name" value="Gamma-tubulin complex, C-terminal domain"/>
    <property type="match status" value="1"/>
</dbReference>
<dbReference type="GO" id="GO:0051321">
    <property type="term" value="P:meiotic cell cycle"/>
    <property type="evidence" value="ECO:0007669"/>
    <property type="project" value="TreeGrafter"/>
</dbReference>
<evidence type="ECO:0000256" key="1">
    <source>
        <dbReference type="ARBA" id="ARBA00010337"/>
    </source>
</evidence>
<dbReference type="RefSeq" id="XP_005849911.1">
    <property type="nucleotide sequence ID" value="XM_005849849.1"/>
</dbReference>
<evidence type="ECO:0000256" key="5">
    <source>
        <dbReference type="RuleBase" id="RU363050"/>
    </source>
</evidence>
<keyword evidence="2 5" id="KW-0963">Cytoplasm</keyword>
<dbReference type="GO" id="GO:0005874">
    <property type="term" value="C:microtubule"/>
    <property type="evidence" value="ECO:0007669"/>
    <property type="project" value="UniProtKB-KW"/>
</dbReference>
<dbReference type="Pfam" id="PF04130">
    <property type="entry name" value="GCP_C_terminal"/>
    <property type="match status" value="1"/>
</dbReference>
<evidence type="ECO:0000313" key="9">
    <source>
        <dbReference type="Proteomes" id="UP000008141"/>
    </source>
</evidence>
<evidence type="ECO:0000259" key="6">
    <source>
        <dbReference type="Pfam" id="PF04130"/>
    </source>
</evidence>
<feature type="domain" description="Gamma tubulin complex component protein N-terminal" evidence="7">
    <location>
        <begin position="169"/>
        <end position="465"/>
    </location>
</feature>
<dbReference type="InterPro" id="IPR041470">
    <property type="entry name" value="GCP_N"/>
</dbReference>
<dbReference type="FunCoup" id="E1Z9P4">
    <property type="interactions" value="1732"/>
</dbReference>
<evidence type="ECO:0000256" key="4">
    <source>
        <dbReference type="ARBA" id="ARBA00023212"/>
    </source>
</evidence>
<dbReference type="EMBL" id="GL433839">
    <property type="protein sequence ID" value="EFN57809.1"/>
    <property type="molecule type" value="Genomic_DNA"/>
</dbReference>
<accession>E1Z9P4</accession>
<dbReference type="AlphaFoldDB" id="E1Z9P4"/>
<dbReference type="GO" id="GO:0031122">
    <property type="term" value="P:cytoplasmic microtubule organization"/>
    <property type="evidence" value="ECO:0007669"/>
    <property type="project" value="TreeGrafter"/>
</dbReference>
<dbReference type="OMA" id="CERSMIN"/>
<dbReference type="InParanoid" id="E1Z9P4"/>
<evidence type="ECO:0000259" key="7">
    <source>
        <dbReference type="Pfam" id="PF17681"/>
    </source>
</evidence>
<dbReference type="GO" id="GO:0007020">
    <property type="term" value="P:microtubule nucleation"/>
    <property type="evidence" value="ECO:0007669"/>
    <property type="project" value="InterPro"/>
</dbReference>
<dbReference type="InterPro" id="IPR007259">
    <property type="entry name" value="GCP"/>
</dbReference>
<keyword evidence="9" id="KW-1185">Reference proteome</keyword>
<dbReference type="GO" id="GO:0051225">
    <property type="term" value="P:spindle assembly"/>
    <property type="evidence" value="ECO:0007669"/>
    <property type="project" value="TreeGrafter"/>
</dbReference>
<dbReference type="InterPro" id="IPR042241">
    <property type="entry name" value="GCP_C_sf"/>
</dbReference>
<proteinExistence type="inferred from homology"/>
<comment type="function">
    <text evidence="5">Component of the gamma-tubulin ring complex (gTuRC) which mediates microtubule nucleation.</text>
</comment>
<reference evidence="8 9" key="1">
    <citation type="journal article" date="2010" name="Plant Cell">
        <title>The Chlorella variabilis NC64A genome reveals adaptation to photosymbiosis, coevolution with viruses, and cryptic sex.</title>
        <authorList>
            <person name="Blanc G."/>
            <person name="Duncan G."/>
            <person name="Agarkova I."/>
            <person name="Borodovsky M."/>
            <person name="Gurnon J."/>
            <person name="Kuo A."/>
            <person name="Lindquist E."/>
            <person name="Lucas S."/>
            <person name="Pangilinan J."/>
            <person name="Polle J."/>
            <person name="Salamov A."/>
            <person name="Terry A."/>
            <person name="Yamada T."/>
            <person name="Dunigan D.D."/>
            <person name="Grigoriev I.V."/>
            <person name="Claverie J.M."/>
            <person name="Van Etten J.L."/>
        </authorList>
    </citation>
    <scope>NUCLEOTIDE SEQUENCE [LARGE SCALE GENOMIC DNA]</scope>
    <source>
        <strain evidence="8 9">NC64A</strain>
    </source>
</reference>
<dbReference type="Proteomes" id="UP000008141">
    <property type="component" value="Unassembled WGS sequence"/>
</dbReference>
<dbReference type="PANTHER" id="PTHR19302">
    <property type="entry name" value="GAMMA TUBULIN COMPLEX PROTEIN"/>
    <property type="match status" value="1"/>
</dbReference>
<dbReference type="PANTHER" id="PTHR19302:SF13">
    <property type="entry name" value="GAMMA-TUBULIN COMPLEX COMPONENT 2"/>
    <property type="match status" value="1"/>
</dbReference>
<feature type="domain" description="Gamma tubulin complex component C-terminal" evidence="6">
    <location>
        <begin position="472"/>
        <end position="738"/>
    </location>
</feature>
<name>E1Z9P4_CHLVA</name>
<dbReference type="GO" id="GO:0000278">
    <property type="term" value="P:mitotic cell cycle"/>
    <property type="evidence" value="ECO:0007669"/>
    <property type="project" value="TreeGrafter"/>
</dbReference>
<comment type="similarity">
    <text evidence="1 5">Belongs to the TUBGCP family.</text>
</comment>
<dbReference type="GO" id="GO:0043015">
    <property type="term" value="F:gamma-tubulin binding"/>
    <property type="evidence" value="ECO:0007669"/>
    <property type="project" value="InterPro"/>
</dbReference>
<protein>
    <recommendedName>
        <fullName evidence="5">Gamma-tubulin complex component</fullName>
    </recommendedName>
</protein>
<dbReference type="OrthoDB" id="2192946at2759"/>
<keyword evidence="3 5" id="KW-0493">Microtubule</keyword>
<organism evidence="9">
    <name type="scientific">Chlorella variabilis</name>
    <name type="common">Green alga</name>
    <dbReference type="NCBI Taxonomy" id="554065"/>
    <lineage>
        <taxon>Eukaryota</taxon>
        <taxon>Viridiplantae</taxon>
        <taxon>Chlorophyta</taxon>
        <taxon>core chlorophytes</taxon>
        <taxon>Trebouxiophyceae</taxon>
        <taxon>Chlorellales</taxon>
        <taxon>Chlorellaceae</taxon>
        <taxon>Chlorella clade</taxon>
        <taxon>Chlorella</taxon>
    </lineage>
</organism>
<comment type="subcellular location">
    <subcellularLocation>
        <location evidence="5">Cytoplasm</location>
        <location evidence="5">Cytoskeleton</location>
        <location evidence="5">Microtubule organizing center</location>
    </subcellularLocation>
</comment>
<dbReference type="STRING" id="554065.E1Z9P4"/>
<sequence>MPHRPSHLLLFGSQTAAGQALTPQQAQCTLHAARPRPLLCRPLPAAPPQAALLSPDKKVDREYTPRLADAIRTPTLDSLAPDARLPPVGDLFAARPALPAYLDLEALAAPQLPAWDFSRPFLTGRFLYEAAAQASAGAGGREGGKRDGRDGVPQVLETYPPHVQESLLVDDLLSAFMGLSGSYVRAKLLEAPGGTRIGFEVVPQGQLEPALQEMAARMLPICEYAAVVQRFVETRRVYEWGLVCHALAGAMRHVLQDWELMVAQLEHQLRSSKLTLQALWYYVQPPMAALKLVASLAAEASAGQLRGAPLLDLLHARCAAAMGDAAAHRLAHRLLRAAAEPYFSMLERWLCEGAVDDPYAEFMLAAAAGAAGTPGAAAAAAAATAAAALQQQRQPLHDVPAFLRRQKGVILNTGKYLNVMRECGTKPPRTLPLGTHLEYDEGGKYALRIDDAHRAASSAAMELLRRRENLAGGLAALKRYFLTAQGDMLLHFMDAAEPELRSHVGAVPLLQLQSLLDSAVRGSSAAGDPDATRLAAAFDHRSILNMLIANQQALAARNNIGKKRSARESFMLSYEVPWPLSIAAPEAALAQYQMAFRHIFELKWVERELTRVAALFQRTAGLANRRARMRRASLGGGPARDDLLAAALAQSCSTCQLMTHFFRQYLMYVTFEVMEPLWGAFEAKLQTASSLDEIVEQHKAFLRQLMKGCLLSRKVAVLRTLLSLKDLAMRFVKVSDDAASVPWDALDEEVEQKCMGSGVCVCVRESEREKSVLGRACAVRGRFGWSAGLGIEGEARSCRWGA</sequence>
<dbReference type="GO" id="GO:0000930">
    <property type="term" value="C:gamma-tubulin complex"/>
    <property type="evidence" value="ECO:0007669"/>
    <property type="project" value="TreeGrafter"/>
</dbReference>
<gene>
    <name evidence="8" type="ORF">CHLNCDRAFT_21002</name>
</gene>